<accession>A0ACB8U4Q1</accession>
<dbReference type="Proteomes" id="UP001055072">
    <property type="component" value="Unassembled WGS sequence"/>
</dbReference>
<keyword evidence="2" id="KW-1185">Reference proteome</keyword>
<evidence type="ECO:0000313" key="1">
    <source>
        <dbReference type="EMBL" id="KAI0089292.1"/>
    </source>
</evidence>
<sequence length="463" mass="52286">MSLIKPIPAPQLPYELLDGIVRALPTITSQKPCTLVSRAWAAAAYPRVFRCIKLSEFVLMEDPPKRGRYCVKRLLDSLLASSSFLPLCVKELYLDTFDSDGFTFNHFQQVLSRFPGLDVIGYDVRHFVLSPPSPSGRDEQEQPRLSLPIATGRRFSKIHISIGEYGTASAFSQFIGLFDPDCIEELSIGHLELEEDRCPYSRTNERKARPKAVVKQTSGGLTNESMRILHSVLDIEAVQSIYDETDGGQFVSFLSNKWHPANVQHLFGWFSAKYPHEEFTPDKFRLSKFPNLRTLSLAMEVHVSSRRGLSAWEPFGTFVDILNIAPPTLHDVNVELAMVNTFEAPVEQHRTRPLSVHSSVTLLQDMGTLGWGALEKAMQRLSRSGCRPTVRIRAVMRDDPVGPEQHRRTQCSVQTLGIVPVPRTDTERHANKIMRDTVIPHLIRDSQVRENISFEVVLDPTVE</sequence>
<organism evidence="1 2">
    <name type="scientific">Irpex rosettiformis</name>
    <dbReference type="NCBI Taxonomy" id="378272"/>
    <lineage>
        <taxon>Eukaryota</taxon>
        <taxon>Fungi</taxon>
        <taxon>Dikarya</taxon>
        <taxon>Basidiomycota</taxon>
        <taxon>Agaricomycotina</taxon>
        <taxon>Agaricomycetes</taxon>
        <taxon>Polyporales</taxon>
        <taxon>Irpicaceae</taxon>
        <taxon>Irpex</taxon>
    </lineage>
</organism>
<comment type="caution">
    <text evidence="1">The sequence shown here is derived from an EMBL/GenBank/DDBJ whole genome shotgun (WGS) entry which is preliminary data.</text>
</comment>
<protein>
    <submittedName>
        <fullName evidence="1">Uncharacterized protein</fullName>
    </submittedName>
</protein>
<proteinExistence type="predicted"/>
<dbReference type="EMBL" id="MU274911">
    <property type="protein sequence ID" value="KAI0089292.1"/>
    <property type="molecule type" value="Genomic_DNA"/>
</dbReference>
<name>A0ACB8U4Q1_9APHY</name>
<evidence type="ECO:0000313" key="2">
    <source>
        <dbReference type="Proteomes" id="UP001055072"/>
    </source>
</evidence>
<reference evidence="1" key="1">
    <citation type="journal article" date="2021" name="Environ. Microbiol.">
        <title>Gene family expansions and transcriptome signatures uncover fungal adaptations to wood decay.</title>
        <authorList>
            <person name="Hage H."/>
            <person name="Miyauchi S."/>
            <person name="Viragh M."/>
            <person name="Drula E."/>
            <person name="Min B."/>
            <person name="Chaduli D."/>
            <person name="Navarro D."/>
            <person name="Favel A."/>
            <person name="Norest M."/>
            <person name="Lesage-Meessen L."/>
            <person name="Balint B."/>
            <person name="Merenyi Z."/>
            <person name="de Eugenio L."/>
            <person name="Morin E."/>
            <person name="Martinez A.T."/>
            <person name="Baldrian P."/>
            <person name="Stursova M."/>
            <person name="Martinez M.J."/>
            <person name="Novotny C."/>
            <person name="Magnuson J.K."/>
            <person name="Spatafora J.W."/>
            <person name="Maurice S."/>
            <person name="Pangilinan J."/>
            <person name="Andreopoulos W."/>
            <person name="LaButti K."/>
            <person name="Hundley H."/>
            <person name="Na H."/>
            <person name="Kuo A."/>
            <person name="Barry K."/>
            <person name="Lipzen A."/>
            <person name="Henrissat B."/>
            <person name="Riley R."/>
            <person name="Ahrendt S."/>
            <person name="Nagy L.G."/>
            <person name="Grigoriev I.V."/>
            <person name="Martin F."/>
            <person name="Rosso M.N."/>
        </authorList>
    </citation>
    <scope>NUCLEOTIDE SEQUENCE</scope>
    <source>
        <strain evidence="1">CBS 384.51</strain>
    </source>
</reference>
<gene>
    <name evidence="1" type="ORF">BDY19DRAFT_136101</name>
</gene>